<reference evidence="5 6" key="1">
    <citation type="submission" date="2018-05" db="EMBL/GenBank/DDBJ databases">
        <title>Genomic Encyclopedia of Type Strains, Phase IV (KMG-IV): sequencing the most valuable type-strain genomes for metagenomic binning, comparative biology and taxonomic classification.</title>
        <authorList>
            <person name="Goeker M."/>
        </authorList>
    </citation>
    <scope>NUCLEOTIDE SEQUENCE [LARGE SCALE GENOMIC DNA]</scope>
    <source>
        <strain evidence="5 6">DSM 23606</strain>
    </source>
</reference>
<protein>
    <submittedName>
        <fullName evidence="5">Dihydropteridine reductase</fullName>
    </submittedName>
</protein>
<name>A0A317MZ15_9GAMM</name>
<dbReference type="InterPro" id="IPR029479">
    <property type="entry name" value="Nitroreductase"/>
</dbReference>
<dbReference type="Pfam" id="PF00881">
    <property type="entry name" value="Nitroreductase"/>
    <property type="match status" value="1"/>
</dbReference>
<evidence type="ECO:0000256" key="2">
    <source>
        <dbReference type="ARBA" id="ARBA00022857"/>
    </source>
</evidence>
<comment type="caution">
    <text evidence="5">The sequence shown here is derived from an EMBL/GenBank/DDBJ whole genome shotgun (WGS) entry which is preliminary data.</text>
</comment>
<dbReference type="InterPro" id="IPR033878">
    <property type="entry name" value="NfsB-like"/>
</dbReference>
<dbReference type="NCBIfam" id="NF008275">
    <property type="entry name" value="PRK11053.1"/>
    <property type="match status" value="1"/>
</dbReference>
<dbReference type="GO" id="GO:0016491">
    <property type="term" value="F:oxidoreductase activity"/>
    <property type="evidence" value="ECO:0007669"/>
    <property type="project" value="UniProtKB-KW"/>
</dbReference>
<feature type="domain" description="Nitroreductase" evidence="4">
    <location>
        <begin position="8"/>
        <end position="193"/>
    </location>
</feature>
<dbReference type="CDD" id="cd02149">
    <property type="entry name" value="NfsB-like"/>
    <property type="match status" value="1"/>
</dbReference>
<organism evidence="5 6">
    <name type="scientific">Plasticicumulans acidivorans</name>
    <dbReference type="NCBI Taxonomy" id="886464"/>
    <lineage>
        <taxon>Bacteria</taxon>
        <taxon>Pseudomonadati</taxon>
        <taxon>Pseudomonadota</taxon>
        <taxon>Gammaproteobacteria</taxon>
        <taxon>Candidatus Competibacteraceae</taxon>
        <taxon>Plasticicumulans</taxon>
    </lineage>
</organism>
<keyword evidence="3" id="KW-0560">Oxidoreductase</keyword>
<evidence type="ECO:0000259" key="4">
    <source>
        <dbReference type="Pfam" id="PF00881"/>
    </source>
</evidence>
<comment type="similarity">
    <text evidence="1">Belongs to the nitroreductase family.</text>
</comment>
<dbReference type="Proteomes" id="UP000246569">
    <property type="component" value="Unassembled WGS sequence"/>
</dbReference>
<evidence type="ECO:0000313" key="6">
    <source>
        <dbReference type="Proteomes" id="UP000246569"/>
    </source>
</evidence>
<dbReference type="PANTHER" id="PTHR43673">
    <property type="entry name" value="NAD(P)H NITROREDUCTASE YDGI-RELATED"/>
    <property type="match status" value="1"/>
</dbReference>
<accession>A0A317MZ15</accession>
<evidence type="ECO:0000313" key="5">
    <source>
        <dbReference type="EMBL" id="PWV64588.1"/>
    </source>
</evidence>
<dbReference type="EMBL" id="QGTJ01000002">
    <property type="protein sequence ID" value="PWV64588.1"/>
    <property type="molecule type" value="Genomic_DNA"/>
</dbReference>
<evidence type="ECO:0000256" key="1">
    <source>
        <dbReference type="ARBA" id="ARBA00007118"/>
    </source>
</evidence>
<keyword evidence="2" id="KW-0521">NADP</keyword>
<dbReference type="SUPFAM" id="SSF55469">
    <property type="entry name" value="FMN-dependent nitroreductase-like"/>
    <property type="match status" value="1"/>
</dbReference>
<dbReference type="InterPro" id="IPR000415">
    <property type="entry name" value="Nitroreductase-like"/>
</dbReference>
<dbReference type="Gene3D" id="3.40.109.10">
    <property type="entry name" value="NADH Oxidase"/>
    <property type="match status" value="1"/>
</dbReference>
<evidence type="ECO:0000256" key="3">
    <source>
        <dbReference type="ARBA" id="ARBA00023002"/>
    </source>
</evidence>
<dbReference type="AlphaFoldDB" id="A0A317MZ15"/>
<dbReference type="OrthoDB" id="9809288at2"/>
<dbReference type="RefSeq" id="WP_110017235.1">
    <property type="nucleotide sequence ID" value="NZ_QGTJ01000002.1"/>
</dbReference>
<dbReference type="PANTHER" id="PTHR43673:SF10">
    <property type="entry name" value="NADH DEHYDROGENASE_NAD(P)H NITROREDUCTASE XCC3605-RELATED"/>
    <property type="match status" value="1"/>
</dbReference>
<proteinExistence type="inferred from homology"/>
<gene>
    <name evidence="5" type="ORF">C7443_102238</name>
</gene>
<keyword evidence="6" id="KW-1185">Reference proteome</keyword>
<sequence length="218" mass="24005">MNIVAYAQKRHTTKAFDASRAIPEDTIEQLRTLLRNSPSSVNSQPWHFVIAGSAEAKARIAKATQGGFVYNEPKVLRASHVIVLCARTDLDADYLRSVLEQEDADGRFATPQAKAGQQQARQGYVDIHRYAQKDLQSWMEKQVYLALGTLLLGAATLGLDACPMEGFDMRILDAELDLHARGYTSLVLVSLGYHGEDDFNANLPKSRLPAAAVFTELG</sequence>